<evidence type="ECO:0000256" key="3">
    <source>
        <dbReference type="ARBA" id="ARBA00023015"/>
    </source>
</evidence>
<dbReference type="InterPro" id="IPR004827">
    <property type="entry name" value="bZIP"/>
</dbReference>
<evidence type="ECO:0000256" key="4">
    <source>
        <dbReference type="ARBA" id="ARBA00023125"/>
    </source>
</evidence>
<comment type="subcellular location">
    <subcellularLocation>
        <location evidence="1">Nucleus</location>
    </subcellularLocation>
</comment>
<comment type="caution">
    <text evidence="9">The sequence shown here is derived from an EMBL/GenBank/DDBJ whole genome shotgun (WGS) entry which is preliminary data.</text>
</comment>
<dbReference type="GO" id="GO:0000977">
    <property type="term" value="F:RNA polymerase II transcription regulatory region sequence-specific DNA binding"/>
    <property type="evidence" value="ECO:0007669"/>
    <property type="project" value="TreeGrafter"/>
</dbReference>
<dbReference type="PROSITE" id="PS50217">
    <property type="entry name" value="BZIP"/>
    <property type="match status" value="1"/>
</dbReference>
<keyword evidence="6" id="KW-0539">Nucleus</keyword>
<evidence type="ECO:0000256" key="7">
    <source>
        <dbReference type="SAM" id="MobiDB-lite"/>
    </source>
</evidence>
<accession>A0A7J7KNN0</accession>
<keyword evidence="4" id="KW-0238">DNA-binding</keyword>
<dbReference type="GO" id="GO:0001228">
    <property type="term" value="F:DNA-binding transcription activator activity, RNA polymerase II-specific"/>
    <property type="evidence" value="ECO:0007669"/>
    <property type="project" value="TreeGrafter"/>
</dbReference>
<evidence type="ECO:0000313" key="9">
    <source>
        <dbReference type="EMBL" id="KAF6039762.1"/>
    </source>
</evidence>
<name>A0A7J7KNN0_BUGNE</name>
<comment type="similarity">
    <text evidence="2">Belongs to the bZIP family.</text>
</comment>
<proteinExistence type="inferred from homology"/>
<feature type="compositionally biased region" description="Basic and acidic residues" evidence="7">
    <location>
        <begin position="209"/>
        <end position="227"/>
    </location>
</feature>
<evidence type="ECO:0000313" key="10">
    <source>
        <dbReference type="Proteomes" id="UP000593567"/>
    </source>
</evidence>
<feature type="domain" description="BZIP" evidence="8">
    <location>
        <begin position="202"/>
        <end position="265"/>
    </location>
</feature>
<organism evidence="9 10">
    <name type="scientific">Bugula neritina</name>
    <name type="common">Brown bryozoan</name>
    <name type="synonym">Sertularia neritina</name>
    <dbReference type="NCBI Taxonomy" id="10212"/>
    <lineage>
        <taxon>Eukaryota</taxon>
        <taxon>Metazoa</taxon>
        <taxon>Spiralia</taxon>
        <taxon>Lophotrochozoa</taxon>
        <taxon>Bryozoa</taxon>
        <taxon>Gymnolaemata</taxon>
        <taxon>Cheilostomatida</taxon>
        <taxon>Flustrina</taxon>
        <taxon>Buguloidea</taxon>
        <taxon>Bugulidae</taxon>
        <taxon>Bugula</taxon>
    </lineage>
</organism>
<dbReference type="PROSITE" id="PS00036">
    <property type="entry name" value="BZIP_BASIC"/>
    <property type="match status" value="1"/>
</dbReference>
<dbReference type="SUPFAM" id="SSF57959">
    <property type="entry name" value="Leucine zipper domain"/>
    <property type="match status" value="1"/>
</dbReference>
<dbReference type="InterPro" id="IPR046347">
    <property type="entry name" value="bZIP_sf"/>
</dbReference>
<protein>
    <recommendedName>
        <fullName evidence="8">BZIP domain-containing protein</fullName>
    </recommendedName>
</protein>
<sequence length="271" mass="30066">MMANGLDFSSDNIDLEAVDELDIAVKSADLPSSDTFTYGEPGDDFLSSLHHISQSDELDNAYPLVDSPLSSISTLPSEPSSPLDINLLHLPQEEFCPEPASAESDLSNLFDSFTHEPVFFDSGLSEPIDDLSTSIGDSVNDLSHYSNQAVDSDCSYSQYSVESSPNSVCMVSPVEPASVESLSKEKSSKKKKKFTPYSKLPANRKERKKQQNKEAAIRYREKKKNEAKNSLNEETILTNRNTELKTEVLNLEREIACMKELLSDVFNIHSL</sequence>
<dbReference type="GO" id="GO:0005634">
    <property type="term" value="C:nucleus"/>
    <property type="evidence" value="ECO:0007669"/>
    <property type="project" value="UniProtKB-SubCell"/>
</dbReference>
<feature type="region of interest" description="Disordered" evidence="7">
    <location>
        <begin position="180"/>
        <end position="231"/>
    </location>
</feature>
<dbReference type="SMART" id="SM00338">
    <property type="entry name" value="BRLZ"/>
    <property type="match status" value="1"/>
</dbReference>
<dbReference type="PANTHER" id="PTHR13044">
    <property type="entry name" value="ACTIVATING TRANSCRIPTION FACTOR ATF 4/5"/>
    <property type="match status" value="1"/>
</dbReference>
<evidence type="ECO:0000256" key="5">
    <source>
        <dbReference type="ARBA" id="ARBA00023163"/>
    </source>
</evidence>
<evidence type="ECO:0000256" key="2">
    <source>
        <dbReference type="ARBA" id="ARBA00007163"/>
    </source>
</evidence>
<evidence type="ECO:0000256" key="1">
    <source>
        <dbReference type="ARBA" id="ARBA00004123"/>
    </source>
</evidence>
<dbReference type="Proteomes" id="UP000593567">
    <property type="component" value="Unassembled WGS sequence"/>
</dbReference>
<keyword evidence="3" id="KW-0805">Transcription regulation</keyword>
<reference evidence="9" key="1">
    <citation type="submission" date="2020-06" db="EMBL/GenBank/DDBJ databases">
        <title>Draft genome of Bugula neritina, a colonial animal packing powerful symbionts and potential medicines.</title>
        <authorList>
            <person name="Rayko M."/>
        </authorList>
    </citation>
    <scope>NUCLEOTIDE SEQUENCE [LARGE SCALE GENOMIC DNA]</scope>
    <source>
        <strain evidence="9">Kwan_BN1</strain>
    </source>
</reference>
<dbReference type="AlphaFoldDB" id="A0A7J7KNN0"/>
<keyword evidence="5" id="KW-0804">Transcription</keyword>
<evidence type="ECO:0000259" key="8">
    <source>
        <dbReference type="PROSITE" id="PS50217"/>
    </source>
</evidence>
<keyword evidence="10" id="KW-1185">Reference proteome</keyword>
<evidence type="ECO:0000256" key="6">
    <source>
        <dbReference type="ARBA" id="ARBA00023242"/>
    </source>
</evidence>
<dbReference type="PANTHER" id="PTHR13044:SF14">
    <property type="entry name" value="CRYPTOCEPHAL, ISOFORM A"/>
    <property type="match status" value="1"/>
</dbReference>
<dbReference type="Pfam" id="PF00170">
    <property type="entry name" value="bZIP_1"/>
    <property type="match status" value="1"/>
</dbReference>
<dbReference type="EMBL" id="VXIV02000212">
    <property type="protein sequence ID" value="KAF6039762.1"/>
    <property type="molecule type" value="Genomic_DNA"/>
</dbReference>
<dbReference type="Gene3D" id="1.20.5.170">
    <property type="match status" value="1"/>
</dbReference>
<dbReference type="OrthoDB" id="5847285at2759"/>
<dbReference type="CDD" id="cd14692">
    <property type="entry name" value="bZIP_ATF4"/>
    <property type="match status" value="1"/>
</dbReference>
<gene>
    <name evidence="9" type="ORF">EB796_001914</name>
</gene>